<accession>A0A7J5YSD2</accession>
<sequence>MQSPAILSSSHHSQKMLVMSESRLKIQISSGAEIRTNDQDTPFSDCRILAIKPGLTPLRARSFRASSIKMTGRDIFNTTTH</sequence>
<reference evidence="1 2" key="1">
    <citation type="submission" date="2020-03" db="EMBL/GenBank/DDBJ databases">
        <title>Dissostichus mawsoni Genome sequencing and assembly.</title>
        <authorList>
            <person name="Park H."/>
        </authorList>
    </citation>
    <scope>NUCLEOTIDE SEQUENCE [LARGE SCALE GENOMIC DNA]</scope>
    <source>
        <strain evidence="1">DM0001</strain>
        <tissue evidence="1">Muscle</tissue>
    </source>
</reference>
<dbReference type="OrthoDB" id="10599652at2759"/>
<proteinExistence type="predicted"/>
<name>A0A7J5YSD2_DISMA</name>
<gene>
    <name evidence="1" type="ORF">F7725_005196</name>
</gene>
<protein>
    <submittedName>
        <fullName evidence="1">Uncharacterized protein</fullName>
    </submittedName>
</protein>
<dbReference type="Proteomes" id="UP000518266">
    <property type="component" value="Unassembled WGS sequence"/>
</dbReference>
<organism evidence="1 2">
    <name type="scientific">Dissostichus mawsoni</name>
    <name type="common">Antarctic cod</name>
    <dbReference type="NCBI Taxonomy" id="36200"/>
    <lineage>
        <taxon>Eukaryota</taxon>
        <taxon>Metazoa</taxon>
        <taxon>Chordata</taxon>
        <taxon>Craniata</taxon>
        <taxon>Vertebrata</taxon>
        <taxon>Euteleostomi</taxon>
        <taxon>Actinopterygii</taxon>
        <taxon>Neopterygii</taxon>
        <taxon>Teleostei</taxon>
        <taxon>Neoteleostei</taxon>
        <taxon>Acanthomorphata</taxon>
        <taxon>Eupercaria</taxon>
        <taxon>Perciformes</taxon>
        <taxon>Notothenioidei</taxon>
        <taxon>Nototheniidae</taxon>
        <taxon>Dissostichus</taxon>
    </lineage>
</organism>
<evidence type="ECO:0000313" key="2">
    <source>
        <dbReference type="Proteomes" id="UP000518266"/>
    </source>
</evidence>
<dbReference type="AlphaFoldDB" id="A0A7J5YSD2"/>
<comment type="caution">
    <text evidence="1">The sequence shown here is derived from an EMBL/GenBank/DDBJ whole genome shotgun (WGS) entry which is preliminary data.</text>
</comment>
<keyword evidence="2" id="KW-1185">Reference proteome</keyword>
<evidence type="ECO:0000313" key="1">
    <source>
        <dbReference type="EMBL" id="KAF3851841.1"/>
    </source>
</evidence>
<dbReference type="EMBL" id="JAAKFY010000009">
    <property type="protein sequence ID" value="KAF3851841.1"/>
    <property type="molecule type" value="Genomic_DNA"/>
</dbReference>